<proteinExistence type="inferred from homology"/>
<dbReference type="InterPro" id="IPR005119">
    <property type="entry name" value="LysR_subst-bd"/>
</dbReference>
<sequence>MQVFVKAVDLGSFRAAADALGLSAQGVGKHVQALEHHLGMPLLVRTTRRQSLTDFGHDYLERARLILAELADAEQLAAQRRGVPSGRLRINAPVSFGVHALSPRLPEYMRTHPQVAVELTLANRTVDLVEEGLDVAFRVGVLLDSGLVARALAPYRLAVCAAPAYLAGRAPLHTPWDLALHDCLGFAHSELLTHWSFDGPDGAHVKVAVSSRHRFDQGEALLHAALAGLGIVLQPMELLAPALAEGRLVELLQGWRVPTRPLHLVHAGGRHITPALRSFIDFAVKAFGHDGA</sequence>
<dbReference type="PANTHER" id="PTHR30537">
    <property type="entry name" value="HTH-TYPE TRANSCRIPTIONAL REGULATOR"/>
    <property type="match status" value="1"/>
</dbReference>
<evidence type="ECO:0000256" key="2">
    <source>
        <dbReference type="ARBA" id="ARBA00023015"/>
    </source>
</evidence>
<keyword evidence="4" id="KW-0804">Transcription</keyword>
<dbReference type="Pfam" id="PF00126">
    <property type="entry name" value="HTH_1"/>
    <property type="match status" value="1"/>
</dbReference>
<evidence type="ECO:0000313" key="7">
    <source>
        <dbReference type="Proteomes" id="UP000026714"/>
    </source>
</evidence>
<dbReference type="PANTHER" id="PTHR30537:SF5">
    <property type="entry name" value="HTH-TYPE TRANSCRIPTIONAL ACTIVATOR TTDR-RELATED"/>
    <property type="match status" value="1"/>
</dbReference>
<feature type="domain" description="HTH lysR-type" evidence="5">
    <location>
        <begin position="1"/>
        <end position="53"/>
    </location>
</feature>
<keyword evidence="7" id="KW-1185">Reference proteome</keyword>
<dbReference type="PATRIC" id="fig|1286631.3.peg.2654"/>
<reference evidence="6 7" key="1">
    <citation type="journal article" date="2014" name="FEMS Microbiol. Ecol.">
        <title>Sphaerotilus natans encrusted with nanoball-shaped Fe(III) oxide minerals formed by nitrate-reducing mixotrophic Fe(II) oxidation.</title>
        <authorList>
            <person name="Park S."/>
            <person name="Kim D.H."/>
            <person name="Lee J.H."/>
            <person name="Hur H.G."/>
        </authorList>
    </citation>
    <scope>NUCLEOTIDE SEQUENCE [LARGE SCALE GENOMIC DNA]</scope>
    <source>
        <strain evidence="6 7">DSM 6575</strain>
    </source>
</reference>
<dbReference type="InterPro" id="IPR000847">
    <property type="entry name" value="LysR_HTH_N"/>
</dbReference>
<dbReference type="InterPro" id="IPR058163">
    <property type="entry name" value="LysR-type_TF_proteobact-type"/>
</dbReference>
<dbReference type="AlphaFoldDB" id="A0A059KJP2"/>
<keyword evidence="2" id="KW-0805">Transcription regulation</keyword>
<gene>
    <name evidence="6" type="ORF">X805_27090</name>
</gene>
<organism evidence="6 7">
    <name type="scientific">Sphaerotilus natans subsp. natans DSM 6575</name>
    <dbReference type="NCBI Taxonomy" id="1286631"/>
    <lineage>
        <taxon>Bacteria</taxon>
        <taxon>Pseudomonadati</taxon>
        <taxon>Pseudomonadota</taxon>
        <taxon>Betaproteobacteria</taxon>
        <taxon>Burkholderiales</taxon>
        <taxon>Sphaerotilaceae</taxon>
        <taxon>Sphaerotilus</taxon>
    </lineage>
</organism>
<comment type="similarity">
    <text evidence="1">Belongs to the LysR transcriptional regulatory family.</text>
</comment>
<dbReference type="EMBL" id="AZRA01000070">
    <property type="protein sequence ID" value="KDB51682.1"/>
    <property type="molecule type" value="Genomic_DNA"/>
</dbReference>
<dbReference type="GO" id="GO:0043565">
    <property type="term" value="F:sequence-specific DNA binding"/>
    <property type="evidence" value="ECO:0007669"/>
    <property type="project" value="TreeGrafter"/>
</dbReference>
<dbReference type="Gene3D" id="1.10.10.10">
    <property type="entry name" value="Winged helix-like DNA-binding domain superfamily/Winged helix DNA-binding domain"/>
    <property type="match status" value="1"/>
</dbReference>
<dbReference type="GO" id="GO:0006351">
    <property type="term" value="P:DNA-templated transcription"/>
    <property type="evidence" value="ECO:0007669"/>
    <property type="project" value="TreeGrafter"/>
</dbReference>
<dbReference type="Gene3D" id="3.40.190.290">
    <property type="match status" value="1"/>
</dbReference>
<dbReference type="STRING" id="34103.SAMN05421778_13113"/>
<dbReference type="Pfam" id="PF03466">
    <property type="entry name" value="LysR_substrate"/>
    <property type="match status" value="1"/>
</dbReference>
<evidence type="ECO:0000259" key="5">
    <source>
        <dbReference type="PROSITE" id="PS50931"/>
    </source>
</evidence>
<dbReference type="InterPro" id="IPR036390">
    <property type="entry name" value="WH_DNA-bd_sf"/>
</dbReference>
<dbReference type="GO" id="GO:0003700">
    <property type="term" value="F:DNA-binding transcription factor activity"/>
    <property type="evidence" value="ECO:0007669"/>
    <property type="project" value="InterPro"/>
</dbReference>
<dbReference type="InterPro" id="IPR036388">
    <property type="entry name" value="WH-like_DNA-bd_sf"/>
</dbReference>
<name>A0A059KJP2_9BURK</name>
<accession>A0A059KJP2</accession>
<evidence type="ECO:0000256" key="3">
    <source>
        <dbReference type="ARBA" id="ARBA00023125"/>
    </source>
</evidence>
<evidence type="ECO:0000256" key="1">
    <source>
        <dbReference type="ARBA" id="ARBA00009437"/>
    </source>
</evidence>
<evidence type="ECO:0000313" key="6">
    <source>
        <dbReference type="EMBL" id="KDB51682.1"/>
    </source>
</evidence>
<dbReference type="SUPFAM" id="SSF46785">
    <property type="entry name" value="Winged helix' DNA-binding domain"/>
    <property type="match status" value="1"/>
</dbReference>
<protein>
    <submittedName>
        <fullName evidence="6">Transcriptional regulator</fullName>
    </submittedName>
</protein>
<comment type="caution">
    <text evidence="6">The sequence shown here is derived from an EMBL/GenBank/DDBJ whole genome shotgun (WGS) entry which is preliminary data.</text>
</comment>
<evidence type="ECO:0000256" key="4">
    <source>
        <dbReference type="ARBA" id="ARBA00023163"/>
    </source>
</evidence>
<dbReference type="PROSITE" id="PS50931">
    <property type="entry name" value="HTH_LYSR"/>
    <property type="match status" value="1"/>
</dbReference>
<keyword evidence="3" id="KW-0238">DNA-binding</keyword>
<dbReference type="eggNOG" id="COG0583">
    <property type="taxonomic scope" value="Bacteria"/>
</dbReference>
<dbReference type="SUPFAM" id="SSF53850">
    <property type="entry name" value="Periplasmic binding protein-like II"/>
    <property type="match status" value="1"/>
</dbReference>
<dbReference type="Proteomes" id="UP000026714">
    <property type="component" value="Unassembled WGS sequence"/>
</dbReference>